<dbReference type="Pfam" id="PF12836">
    <property type="entry name" value="HHH_3"/>
    <property type="match status" value="2"/>
</dbReference>
<dbReference type="InterPro" id="IPR051675">
    <property type="entry name" value="Endo/Exo/Phosphatase_dom_1"/>
</dbReference>
<accession>A0A2S1QXT0</accession>
<evidence type="ECO:0000313" key="1">
    <source>
        <dbReference type="EMBL" id="AWH85203.1"/>
    </source>
</evidence>
<dbReference type="OrthoDB" id="981124at2"/>
<dbReference type="Proteomes" id="UP000244929">
    <property type="component" value="Chromosome"/>
</dbReference>
<dbReference type="PANTHER" id="PTHR21180">
    <property type="entry name" value="ENDONUCLEASE/EXONUCLEASE/PHOSPHATASE FAMILY DOMAIN-CONTAINING PROTEIN 1"/>
    <property type="match status" value="1"/>
</dbReference>
<dbReference type="EMBL" id="CP029186">
    <property type="protein sequence ID" value="AWH85203.1"/>
    <property type="molecule type" value="Genomic_DNA"/>
</dbReference>
<organism evidence="1 2">
    <name type="scientific">Flavobacterium album</name>
    <dbReference type="NCBI Taxonomy" id="2175091"/>
    <lineage>
        <taxon>Bacteria</taxon>
        <taxon>Pseudomonadati</taxon>
        <taxon>Bacteroidota</taxon>
        <taxon>Flavobacteriia</taxon>
        <taxon>Flavobacteriales</taxon>
        <taxon>Flavobacteriaceae</taxon>
        <taxon>Flavobacterium</taxon>
    </lineage>
</organism>
<gene>
    <name evidence="1" type="ORF">HYN59_08745</name>
</gene>
<dbReference type="Gene3D" id="1.10.150.280">
    <property type="entry name" value="AF1531-like domain"/>
    <property type="match status" value="2"/>
</dbReference>
<dbReference type="KEGG" id="falb:HYN59_08745"/>
<name>A0A2S1QXT0_9FLAO</name>
<evidence type="ECO:0000313" key="2">
    <source>
        <dbReference type="Proteomes" id="UP000244929"/>
    </source>
</evidence>
<dbReference type="InterPro" id="IPR010994">
    <property type="entry name" value="RuvA_2-like"/>
</dbReference>
<proteinExistence type="predicted"/>
<sequence>MKPFNFLLQFSSGQRKGIVALFLLVIVFQAIYFIVASVDFSDEKTRSAEEKEWLALQPEIDALKSKKAVGGKDSIYPFNPNFISDYKGYTLGMSAAEIDRLHAFRKTGKFINSPDDFRKVTKVSDSLLAKLAPYFKFPDWVNKKENAPEHENRAFGEKETKPAYSKEEKKVAQLDINAALEEDLVKVYGIGPYFAKKILRYRADLGAFVSMDQMEDIGDLSPEAVAGLKKNFKVGAAPDVNKINVNTASLQQLSRFSYFNRNLAKAILTRRSMNGKIANIEELSKINDFPVDKIKIIALYLEF</sequence>
<keyword evidence="2" id="KW-1185">Reference proteome</keyword>
<evidence type="ECO:0008006" key="3">
    <source>
        <dbReference type="Google" id="ProtNLM"/>
    </source>
</evidence>
<dbReference type="PANTHER" id="PTHR21180:SF32">
    <property type="entry name" value="ENDONUCLEASE_EXONUCLEASE_PHOSPHATASE FAMILY DOMAIN-CONTAINING PROTEIN 1"/>
    <property type="match status" value="1"/>
</dbReference>
<reference evidence="1 2" key="1">
    <citation type="submission" date="2018-04" db="EMBL/GenBank/DDBJ databases">
        <title>Genome sequencing of Flavobacterium sp. HYN0059.</title>
        <authorList>
            <person name="Yi H."/>
            <person name="Baek C."/>
        </authorList>
    </citation>
    <scope>NUCLEOTIDE SEQUENCE [LARGE SCALE GENOMIC DNA]</scope>
    <source>
        <strain evidence="1 2">HYN0059</strain>
    </source>
</reference>
<dbReference type="SUPFAM" id="SSF47781">
    <property type="entry name" value="RuvA domain 2-like"/>
    <property type="match status" value="2"/>
</dbReference>
<dbReference type="AlphaFoldDB" id="A0A2S1QXT0"/>
<protein>
    <recommendedName>
        <fullName evidence="3">Competence protein ComEA</fullName>
    </recommendedName>
</protein>
<dbReference type="RefSeq" id="WP_108777907.1">
    <property type="nucleotide sequence ID" value="NZ_CP029186.1"/>
</dbReference>